<dbReference type="Gene3D" id="3.40.630.10">
    <property type="entry name" value="Zn peptidases"/>
    <property type="match status" value="1"/>
</dbReference>
<dbReference type="PROSITE" id="PS00758">
    <property type="entry name" value="ARGE_DAPE_CPG2_1"/>
    <property type="match status" value="1"/>
</dbReference>
<keyword evidence="5" id="KW-0170">Cobalt</keyword>
<dbReference type="InterPro" id="IPR036264">
    <property type="entry name" value="Bact_exopeptidase_dim_dom"/>
</dbReference>
<dbReference type="GO" id="GO:0008777">
    <property type="term" value="F:acetylornithine deacetylase activity"/>
    <property type="evidence" value="ECO:0007669"/>
    <property type="project" value="TreeGrafter"/>
</dbReference>
<name>A0A4R8DQS5_9BACT</name>
<dbReference type="EMBL" id="SODV01000001">
    <property type="protein sequence ID" value="TDW99666.1"/>
    <property type="molecule type" value="Genomic_DNA"/>
</dbReference>
<keyword evidence="2" id="KW-0479">Metal-binding</keyword>
<dbReference type="OrthoDB" id="9792335at2"/>
<dbReference type="Proteomes" id="UP000294498">
    <property type="component" value="Unassembled WGS sequence"/>
</dbReference>
<protein>
    <submittedName>
        <fullName evidence="7">Acetylornithine deacetylase</fullName>
    </submittedName>
</protein>
<evidence type="ECO:0000259" key="6">
    <source>
        <dbReference type="Pfam" id="PF07687"/>
    </source>
</evidence>
<evidence type="ECO:0000256" key="2">
    <source>
        <dbReference type="ARBA" id="ARBA00022723"/>
    </source>
</evidence>
<dbReference type="PANTHER" id="PTHR43808">
    <property type="entry name" value="ACETYLORNITHINE DEACETYLASE"/>
    <property type="match status" value="1"/>
</dbReference>
<keyword evidence="8" id="KW-1185">Reference proteome</keyword>
<dbReference type="AlphaFoldDB" id="A0A4R8DQS5"/>
<feature type="domain" description="Peptidase M20 dimerisation" evidence="6">
    <location>
        <begin position="167"/>
        <end position="269"/>
    </location>
</feature>
<evidence type="ECO:0000256" key="1">
    <source>
        <dbReference type="ARBA" id="ARBA00001947"/>
    </source>
</evidence>
<dbReference type="RefSeq" id="WP_133990557.1">
    <property type="nucleotide sequence ID" value="NZ_SODV01000001.1"/>
</dbReference>
<dbReference type="CDD" id="cd05651">
    <property type="entry name" value="M20_ArgE_DapE-like"/>
    <property type="match status" value="1"/>
</dbReference>
<organism evidence="7 8">
    <name type="scientific">Dinghuibacter silviterrae</name>
    <dbReference type="NCBI Taxonomy" id="1539049"/>
    <lineage>
        <taxon>Bacteria</taxon>
        <taxon>Pseudomonadati</taxon>
        <taxon>Bacteroidota</taxon>
        <taxon>Chitinophagia</taxon>
        <taxon>Chitinophagales</taxon>
        <taxon>Chitinophagaceae</taxon>
        <taxon>Dinghuibacter</taxon>
    </lineage>
</organism>
<proteinExistence type="predicted"/>
<accession>A0A4R8DQS5</accession>
<comment type="caution">
    <text evidence="7">The sequence shown here is derived from an EMBL/GenBank/DDBJ whole genome shotgun (WGS) entry which is preliminary data.</text>
</comment>
<dbReference type="Pfam" id="PF01546">
    <property type="entry name" value="Peptidase_M20"/>
    <property type="match status" value="1"/>
</dbReference>
<dbReference type="SUPFAM" id="SSF55031">
    <property type="entry name" value="Bacterial exopeptidase dimerisation domain"/>
    <property type="match status" value="1"/>
</dbReference>
<dbReference type="PANTHER" id="PTHR43808:SF31">
    <property type="entry name" value="N-ACETYL-L-CITRULLINE DEACETYLASE"/>
    <property type="match status" value="1"/>
</dbReference>
<gene>
    <name evidence="7" type="ORF">EDB95_0676</name>
</gene>
<evidence type="ECO:0000256" key="3">
    <source>
        <dbReference type="ARBA" id="ARBA00022801"/>
    </source>
</evidence>
<dbReference type="Pfam" id="PF07687">
    <property type="entry name" value="M20_dimer"/>
    <property type="match status" value="1"/>
</dbReference>
<dbReference type="GO" id="GO:0006526">
    <property type="term" value="P:L-arginine biosynthetic process"/>
    <property type="evidence" value="ECO:0007669"/>
    <property type="project" value="TreeGrafter"/>
</dbReference>
<keyword evidence="3" id="KW-0378">Hydrolase</keyword>
<reference evidence="7 8" key="1">
    <citation type="submission" date="2019-03" db="EMBL/GenBank/DDBJ databases">
        <title>Genomic Encyclopedia of Type Strains, Phase IV (KMG-IV): sequencing the most valuable type-strain genomes for metagenomic binning, comparative biology and taxonomic classification.</title>
        <authorList>
            <person name="Goeker M."/>
        </authorList>
    </citation>
    <scope>NUCLEOTIDE SEQUENCE [LARGE SCALE GENOMIC DNA]</scope>
    <source>
        <strain evidence="7 8">DSM 100059</strain>
    </source>
</reference>
<evidence type="ECO:0000256" key="5">
    <source>
        <dbReference type="ARBA" id="ARBA00023285"/>
    </source>
</evidence>
<dbReference type="Gene3D" id="3.30.70.360">
    <property type="match status" value="1"/>
</dbReference>
<sequence>MPHLYEDCVELLKSLIRTPSLSREEDGTATILENFLRSKGVPVNRYLNNVWAVNRHFDPARPTLLLNSHHDTVKPNPQYTRDPFDPAVEDGRLYGLGSNDAGGCLVSLVGAFLHFYERGGLKHNLAVAITAEEEISGRNGVEALLPMLPPIEAGIVGEPTKMNLAVAEKGLMVLDGVAHGRAGHAAREEGENALYKALDDIQWFRKYRFEKESAWLGPVKMSVTVIETENKAHNVVPAVCRFTVDVRVTDAYTHEEVLDIIRAHVASEVVPRSMRMRATRIDDRHPLVLAGLALGRSPYGSPTSSDKALMPFPALKCGPGDSARSHTADEYIHLAEIKEGLEGYIAMLERVVQKH</sequence>
<dbReference type="InterPro" id="IPR011650">
    <property type="entry name" value="Peptidase_M20_dimer"/>
</dbReference>
<dbReference type="SUPFAM" id="SSF53187">
    <property type="entry name" value="Zn-dependent exopeptidases"/>
    <property type="match status" value="1"/>
</dbReference>
<dbReference type="GO" id="GO:0046872">
    <property type="term" value="F:metal ion binding"/>
    <property type="evidence" value="ECO:0007669"/>
    <property type="project" value="UniProtKB-KW"/>
</dbReference>
<evidence type="ECO:0000313" key="8">
    <source>
        <dbReference type="Proteomes" id="UP000294498"/>
    </source>
</evidence>
<dbReference type="InterPro" id="IPR050072">
    <property type="entry name" value="Peptidase_M20A"/>
</dbReference>
<comment type="cofactor">
    <cofactor evidence="1">
        <name>Zn(2+)</name>
        <dbReference type="ChEBI" id="CHEBI:29105"/>
    </cofactor>
</comment>
<evidence type="ECO:0000313" key="7">
    <source>
        <dbReference type="EMBL" id="TDW99666.1"/>
    </source>
</evidence>
<dbReference type="InterPro" id="IPR001261">
    <property type="entry name" value="ArgE/DapE_CS"/>
</dbReference>
<keyword evidence="4" id="KW-0862">Zinc</keyword>
<dbReference type="InterPro" id="IPR002933">
    <property type="entry name" value="Peptidase_M20"/>
</dbReference>
<evidence type="ECO:0000256" key="4">
    <source>
        <dbReference type="ARBA" id="ARBA00022833"/>
    </source>
</evidence>